<evidence type="ECO:0000259" key="7">
    <source>
        <dbReference type="PROSITE" id="PS51918"/>
    </source>
</evidence>
<dbReference type="SFLD" id="SFLDS00029">
    <property type="entry name" value="Radical_SAM"/>
    <property type="match status" value="1"/>
</dbReference>
<dbReference type="SFLD" id="SFLDG01094">
    <property type="entry name" value="Uncharacterised_Radical_SAM_Su"/>
    <property type="match status" value="1"/>
</dbReference>
<dbReference type="CDD" id="cd01335">
    <property type="entry name" value="Radical_SAM"/>
    <property type="match status" value="1"/>
</dbReference>
<dbReference type="Gene3D" id="3.20.20.70">
    <property type="entry name" value="Aldolase class I"/>
    <property type="match status" value="1"/>
</dbReference>
<proteinExistence type="predicted"/>
<dbReference type="InterPro" id="IPR007197">
    <property type="entry name" value="rSAM"/>
</dbReference>
<keyword evidence="6" id="KW-0411">Iron-sulfur</keyword>
<comment type="caution">
    <text evidence="8">The sequence shown here is derived from an EMBL/GenBank/DDBJ whole genome shotgun (WGS) entry which is preliminary data.</text>
</comment>
<protein>
    <submittedName>
        <fullName evidence="8">Anaerobic ribonucleoside-triphosphate reductase activating protein</fullName>
    </submittedName>
</protein>
<sequence length="237" mass="26983">MIKIGGLQKLTLIDYPGNLACTVFLSGCNFRCPFCYSAELVLPEKIARQPEISQKYFFDFLKQRKGQLDGVVICGGEPTINPDLPNFCSQIKKMGYKVKLDTNGSNPFLLAKILKNKLLDYVAMDIKAPQEKYAQMIGFDGCHTSYLLNKIQKSIDLLKNGAVDYEFRTTFVPGLHTKDDISAIVRWLKPAKRFYLQNFRPEKTLDPNLSTLRPYQADEMAGYLNLLTPFFETAQIR</sequence>
<evidence type="ECO:0000256" key="2">
    <source>
        <dbReference type="ARBA" id="ARBA00022485"/>
    </source>
</evidence>
<dbReference type="InterPro" id="IPR012840">
    <property type="entry name" value="NrdG2"/>
</dbReference>
<dbReference type="NCBIfam" id="TIGR02495">
    <property type="entry name" value="NrdG2"/>
    <property type="match status" value="1"/>
</dbReference>
<dbReference type="Proteomes" id="UP000229784">
    <property type="component" value="Unassembled WGS sequence"/>
</dbReference>
<dbReference type="PROSITE" id="PS51257">
    <property type="entry name" value="PROKAR_LIPOPROTEIN"/>
    <property type="match status" value="1"/>
</dbReference>
<dbReference type="EMBL" id="PEXQ01000070">
    <property type="protein sequence ID" value="PIU14285.1"/>
    <property type="molecule type" value="Genomic_DNA"/>
</dbReference>
<organism evidence="8 9">
    <name type="scientific">bacterium (Candidatus Gribaldobacteria) CG08_land_8_20_14_0_20_39_15</name>
    <dbReference type="NCBI Taxonomy" id="2014273"/>
    <lineage>
        <taxon>Bacteria</taxon>
        <taxon>Candidatus Gribaldobacteria</taxon>
    </lineage>
</organism>
<keyword evidence="2" id="KW-0004">4Fe-4S</keyword>
<dbReference type="PANTHER" id="PTHR30352">
    <property type="entry name" value="PYRUVATE FORMATE-LYASE-ACTIVATING ENZYME"/>
    <property type="match status" value="1"/>
</dbReference>
<evidence type="ECO:0000256" key="4">
    <source>
        <dbReference type="ARBA" id="ARBA00022723"/>
    </source>
</evidence>
<dbReference type="SFLD" id="SFLDG01067">
    <property type="entry name" value="SPASM/twitch_domain_containing"/>
    <property type="match status" value="1"/>
</dbReference>
<evidence type="ECO:0000256" key="6">
    <source>
        <dbReference type="ARBA" id="ARBA00023014"/>
    </source>
</evidence>
<evidence type="ECO:0000313" key="9">
    <source>
        <dbReference type="Proteomes" id="UP000229784"/>
    </source>
</evidence>
<comment type="cofactor">
    <cofactor evidence="1">
        <name>[4Fe-4S] cluster</name>
        <dbReference type="ChEBI" id="CHEBI:49883"/>
    </cofactor>
</comment>
<dbReference type="GO" id="GO:0003824">
    <property type="term" value="F:catalytic activity"/>
    <property type="evidence" value="ECO:0007669"/>
    <property type="project" value="InterPro"/>
</dbReference>
<keyword evidence="3" id="KW-0949">S-adenosyl-L-methionine</keyword>
<dbReference type="AlphaFoldDB" id="A0A2M6XTV3"/>
<dbReference type="GO" id="GO:0051539">
    <property type="term" value="F:4 iron, 4 sulfur cluster binding"/>
    <property type="evidence" value="ECO:0007669"/>
    <property type="project" value="UniProtKB-KW"/>
</dbReference>
<dbReference type="PANTHER" id="PTHR30352:SF13">
    <property type="entry name" value="GLYCYL-RADICAL ENZYME ACTIVATING ENZYME YJJW-RELATED"/>
    <property type="match status" value="1"/>
</dbReference>
<dbReference type="InterPro" id="IPR058240">
    <property type="entry name" value="rSAM_sf"/>
</dbReference>
<gene>
    <name evidence="8" type="ORF">COT20_02830</name>
</gene>
<evidence type="ECO:0000313" key="8">
    <source>
        <dbReference type="EMBL" id="PIU14285.1"/>
    </source>
</evidence>
<keyword evidence="5" id="KW-0408">Iron</keyword>
<feature type="domain" description="Radical SAM core" evidence="7">
    <location>
        <begin position="13"/>
        <end position="232"/>
    </location>
</feature>
<keyword evidence="4" id="KW-0479">Metal-binding</keyword>
<dbReference type="Pfam" id="PF04055">
    <property type="entry name" value="Radical_SAM"/>
    <property type="match status" value="1"/>
</dbReference>
<evidence type="ECO:0000256" key="1">
    <source>
        <dbReference type="ARBA" id="ARBA00001966"/>
    </source>
</evidence>
<dbReference type="InterPro" id="IPR013785">
    <property type="entry name" value="Aldolase_TIM"/>
</dbReference>
<evidence type="ECO:0000256" key="5">
    <source>
        <dbReference type="ARBA" id="ARBA00023004"/>
    </source>
</evidence>
<reference evidence="9" key="1">
    <citation type="submission" date="2017-09" db="EMBL/GenBank/DDBJ databases">
        <title>Depth-based differentiation of microbial function through sediment-hosted aquifers and enrichment of novel symbionts in the deep terrestrial subsurface.</title>
        <authorList>
            <person name="Probst A.J."/>
            <person name="Ladd B."/>
            <person name="Jarett J.K."/>
            <person name="Geller-Mcgrath D.E."/>
            <person name="Sieber C.M.K."/>
            <person name="Emerson J.B."/>
            <person name="Anantharaman K."/>
            <person name="Thomas B.C."/>
            <person name="Malmstrom R."/>
            <person name="Stieglmeier M."/>
            <person name="Klingl A."/>
            <person name="Woyke T."/>
            <person name="Ryan C.M."/>
            <person name="Banfield J.F."/>
        </authorList>
    </citation>
    <scope>NUCLEOTIDE SEQUENCE [LARGE SCALE GENOMIC DNA]</scope>
</reference>
<dbReference type="SUPFAM" id="SSF102114">
    <property type="entry name" value="Radical SAM enzymes"/>
    <property type="match status" value="1"/>
</dbReference>
<accession>A0A2M6XTV3</accession>
<dbReference type="InterPro" id="IPR034457">
    <property type="entry name" value="Organic_radical-activating"/>
</dbReference>
<dbReference type="GO" id="GO:0046872">
    <property type="term" value="F:metal ion binding"/>
    <property type="evidence" value="ECO:0007669"/>
    <property type="project" value="UniProtKB-KW"/>
</dbReference>
<dbReference type="PROSITE" id="PS51918">
    <property type="entry name" value="RADICAL_SAM"/>
    <property type="match status" value="1"/>
</dbReference>
<evidence type="ECO:0000256" key="3">
    <source>
        <dbReference type="ARBA" id="ARBA00022691"/>
    </source>
</evidence>
<name>A0A2M6XTV3_9BACT</name>